<dbReference type="InterPro" id="IPR003594">
    <property type="entry name" value="HATPase_dom"/>
</dbReference>
<dbReference type="InterPro" id="IPR003660">
    <property type="entry name" value="HAMP_dom"/>
</dbReference>
<keyword evidence="4" id="KW-0597">Phosphoprotein</keyword>
<evidence type="ECO:0000256" key="12">
    <source>
        <dbReference type="SAM" id="Phobius"/>
    </source>
</evidence>
<dbReference type="Pfam" id="PF02518">
    <property type="entry name" value="HATPase_c"/>
    <property type="match status" value="1"/>
</dbReference>
<dbReference type="PROSITE" id="PS50885">
    <property type="entry name" value="HAMP"/>
    <property type="match status" value="1"/>
</dbReference>
<evidence type="ECO:0000256" key="3">
    <source>
        <dbReference type="ARBA" id="ARBA00012438"/>
    </source>
</evidence>
<dbReference type="SUPFAM" id="SSF47384">
    <property type="entry name" value="Homodimeric domain of signal transducing histidine kinase"/>
    <property type="match status" value="1"/>
</dbReference>
<dbReference type="Gene3D" id="6.10.340.10">
    <property type="match status" value="1"/>
</dbReference>
<evidence type="ECO:0000259" key="14">
    <source>
        <dbReference type="PROSITE" id="PS50885"/>
    </source>
</evidence>
<evidence type="ECO:0000256" key="1">
    <source>
        <dbReference type="ARBA" id="ARBA00000085"/>
    </source>
</evidence>
<organism evidence="15 16">
    <name type="scientific">Mycobacterium aquaticum</name>
    <dbReference type="NCBI Taxonomy" id="1927124"/>
    <lineage>
        <taxon>Bacteria</taxon>
        <taxon>Bacillati</taxon>
        <taxon>Actinomycetota</taxon>
        <taxon>Actinomycetes</taxon>
        <taxon>Mycobacteriales</taxon>
        <taxon>Mycobacteriaceae</taxon>
        <taxon>Mycobacterium</taxon>
    </lineage>
</organism>
<keyword evidence="8 12" id="KW-1133">Transmembrane helix</keyword>
<evidence type="ECO:0000256" key="11">
    <source>
        <dbReference type="SAM" id="Coils"/>
    </source>
</evidence>
<evidence type="ECO:0000256" key="2">
    <source>
        <dbReference type="ARBA" id="ARBA00004236"/>
    </source>
</evidence>
<keyword evidence="7 15" id="KW-0418">Kinase</keyword>
<dbReference type="InterPro" id="IPR004358">
    <property type="entry name" value="Sig_transdc_His_kin-like_C"/>
</dbReference>
<comment type="caution">
    <text evidence="15">The sequence shown here is derived from an EMBL/GenBank/DDBJ whole genome shotgun (WGS) entry which is preliminary data.</text>
</comment>
<evidence type="ECO:0000256" key="6">
    <source>
        <dbReference type="ARBA" id="ARBA00022692"/>
    </source>
</evidence>
<dbReference type="InterPro" id="IPR003661">
    <property type="entry name" value="HisK_dim/P_dom"/>
</dbReference>
<dbReference type="GO" id="GO:0005886">
    <property type="term" value="C:plasma membrane"/>
    <property type="evidence" value="ECO:0007669"/>
    <property type="project" value="UniProtKB-SubCell"/>
</dbReference>
<comment type="catalytic activity">
    <reaction evidence="1">
        <text>ATP + protein L-histidine = ADP + protein N-phospho-L-histidine.</text>
        <dbReference type="EC" id="2.7.13.3"/>
    </reaction>
</comment>
<dbReference type="SMART" id="SM00388">
    <property type="entry name" value="HisKA"/>
    <property type="match status" value="1"/>
</dbReference>
<evidence type="ECO:0000256" key="5">
    <source>
        <dbReference type="ARBA" id="ARBA00022679"/>
    </source>
</evidence>
<dbReference type="Pfam" id="PF00672">
    <property type="entry name" value="HAMP"/>
    <property type="match status" value="1"/>
</dbReference>
<feature type="transmembrane region" description="Helical" evidence="12">
    <location>
        <begin position="154"/>
        <end position="173"/>
    </location>
</feature>
<keyword evidence="10 12" id="KW-0472">Membrane</keyword>
<evidence type="ECO:0000256" key="9">
    <source>
        <dbReference type="ARBA" id="ARBA00023012"/>
    </source>
</evidence>
<dbReference type="InterPro" id="IPR050428">
    <property type="entry name" value="TCS_sensor_his_kinase"/>
</dbReference>
<evidence type="ECO:0000256" key="8">
    <source>
        <dbReference type="ARBA" id="ARBA00022989"/>
    </source>
</evidence>
<dbReference type="PRINTS" id="PR00344">
    <property type="entry name" value="BCTRLSENSOR"/>
</dbReference>
<feature type="coiled-coil region" evidence="11">
    <location>
        <begin position="269"/>
        <end position="296"/>
    </location>
</feature>
<dbReference type="Proteomes" id="UP000192448">
    <property type="component" value="Unassembled WGS sequence"/>
</dbReference>
<evidence type="ECO:0000313" key="16">
    <source>
        <dbReference type="Proteomes" id="UP000192448"/>
    </source>
</evidence>
<dbReference type="CDD" id="cd00082">
    <property type="entry name" value="HisKA"/>
    <property type="match status" value="1"/>
</dbReference>
<feature type="domain" description="HAMP" evidence="14">
    <location>
        <begin position="178"/>
        <end position="230"/>
    </location>
</feature>
<proteinExistence type="predicted"/>
<keyword evidence="6 12" id="KW-0812">Transmembrane</keyword>
<comment type="subcellular location">
    <subcellularLocation>
        <location evidence="2">Cell membrane</location>
    </subcellularLocation>
</comment>
<dbReference type="Gene3D" id="1.10.287.130">
    <property type="match status" value="1"/>
</dbReference>
<keyword evidence="16" id="KW-1185">Reference proteome</keyword>
<dbReference type="SUPFAM" id="SSF55874">
    <property type="entry name" value="ATPase domain of HSP90 chaperone/DNA topoisomerase II/histidine kinase"/>
    <property type="match status" value="1"/>
</dbReference>
<dbReference type="Gene3D" id="3.30.565.10">
    <property type="entry name" value="Histidine kinase-like ATPase, C-terminal domain"/>
    <property type="match status" value="1"/>
</dbReference>
<keyword evidence="9" id="KW-0902">Two-component regulatory system</keyword>
<dbReference type="RefSeq" id="WP_083168377.1">
    <property type="nucleotide sequence ID" value="NZ_MVHF01000040.1"/>
</dbReference>
<dbReference type="OrthoDB" id="9786919at2"/>
<protein>
    <recommendedName>
        <fullName evidence="3">histidine kinase</fullName>
        <ecNumber evidence="3">2.7.13.3</ecNumber>
    </recommendedName>
</protein>
<evidence type="ECO:0000256" key="4">
    <source>
        <dbReference type="ARBA" id="ARBA00022553"/>
    </source>
</evidence>
<dbReference type="AlphaFoldDB" id="A0A1X0AE24"/>
<dbReference type="InterPro" id="IPR036890">
    <property type="entry name" value="HATPase_C_sf"/>
</dbReference>
<dbReference type="InterPro" id="IPR036097">
    <property type="entry name" value="HisK_dim/P_sf"/>
</dbReference>
<dbReference type="EC" id="2.7.13.3" evidence="3"/>
<dbReference type="PANTHER" id="PTHR45436:SF5">
    <property type="entry name" value="SENSOR HISTIDINE KINASE TRCS"/>
    <property type="match status" value="1"/>
</dbReference>
<dbReference type="STRING" id="1927124.BST13_28810"/>
<evidence type="ECO:0000256" key="10">
    <source>
        <dbReference type="ARBA" id="ARBA00023136"/>
    </source>
</evidence>
<dbReference type="SMART" id="SM00387">
    <property type="entry name" value="HATPase_c"/>
    <property type="match status" value="1"/>
</dbReference>
<name>A0A1X0AE24_9MYCO</name>
<dbReference type="PROSITE" id="PS50109">
    <property type="entry name" value="HIS_KIN"/>
    <property type="match status" value="1"/>
</dbReference>
<evidence type="ECO:0000313" key="15">
    <source>
        <dbReference type="EMBL" id="ORA28294.1"/>
    </source>
</evidence>
<keyword evidence="11" id="KW-0175">Coiled coil</keyword>
<evidence type="ECO:0000256" key="7">
    <source>
        <dbReference type="ARBA" id="ARBA00022777"/>
    </source>
</evidence>
<dbReference type="CDD" id="cd06225">
    <property type="entry name" value="HAMP"/>
    <property type="match status" value="1"/>
</dbReference>
<gene>
    <name evidence="15" type="ORF">BST13_28810</name>
</gene>
<dbReference type="InterPro" id="IPR005467">
    <property type="entry name" value="His_kinase_dom"/>
</dbReference>
<sequence length="459" mass="48632">MGIRVRIILVVLSLLAIAALAVPLALSLADRRSAALAAERGRQLAALADAAAIPNVPLDRLVDRYHDLYGEGLLVVDANGQTLGARGLTTADPDVATAVDHALVDAPASHWARIMPWDRQHRLDTAGIRRDGELVGAVVIAVDVSTAARDIGVGWLWVTAGCLALLVLAALVGRGLTRWVLRPVNGLERAVAEMTEGVAGPPADVAGPPELRHFTSAFNTMAQVVRASLDRQRRLIADASHQLRNPLAAVRLRADSLEDYVAEAGRPTYGSMSAELDRLENLLQQLLRLARAEEVSGSRRVGLSTTADESTDLADVIDERLTFWQPIADRQDQRLTHCDSHTGLAAQLARHDVEQLLDVAIDNALRYAGPATTVTVSATPADQRVDLAISDDGAGLSDDDLARATTRFWRGSDDRSGTGLGLAIAAEIAAGHGGTLTVEKAAEGGLRVCFGLPVAGSRA</sequence>
<dbReference type="PANTHER" id="PTHR45436">
    <property type="entry name" value="SENSOR HISTIDINE KINASE YKOH"/>
    <property type="match status" value="1"/>
</dbReference>
<dbReference type="Pfam" id="PF00512">
    <property type="entry name" value="HisKA"/>
    <property type="match status" value="1"/>
</dbReference>
<accession>A0A1X0AE24</accession>
<dbReference type="EMBL" id="MVHF01000040">
    <property type="protein sequence ID" value="ORA28294.1"/>
    <property type="molecule type" value="Genomic_DNA"/>
</dbReference>
<evidence type="ECO:0000259" key="13">
    <source>
        <dbReference type="PROSITE" id="PS50109"/>
    </source>
</evidence>
<reference evidence="15 16" key="1">
    <citation type="submission" date="2017-02" db="EMBL/GenBank/DDBJ databases">
        <title>The new phylogeny of genus Mycobacterium.</title>
        <authorList>
            <person name="Tortoli E."/>
            <person name="Trovato A."/>
            <person name="Cirillo D.M."/>
        </authorList>
    </citation>
    <scope>NUCLEOTIDE SEQUENCE [LARGE SCALE GENOMIC DNA]</scope>
    <source>
        <strain evidence="15 16">RW6</strain>
    </source>
</reference>
<keyword evidence="5" id="KW-0808">Transferase</keyword>
<dbReference type="GO" id="GO:0000155">
    <property type="term" value="F:phosphorelay sensor kinase activity"/>
    <property type="evidence" value="ECO:0007669"/>
    <property type="project" value="InterPro"/>
</dbReference>
<feature type="domain" description="Histidine kinase" evidence="13">
    <location>
        <begin position="238"/>
        <end position="456"/>
    </location>
</feature>
<dbReference type="CDD" id="cd00075">
    <property type="entry name" value="HATPase"/>
    <property type="match status" value="1"/>
</dbReference>
<dbReference type="SMART" id="SM00304">
    <property type="entry name" value="HAMP"/>
    <property type="match status" value="1"/>
</dbReference>